<proteinExistence type="predicted"/>
<accession>A0ABR0QAA1</accession>
<keyword evidence="3" id="KW-1185">Reference proteome</keyword>
<organism evidence="2 3">
    <name type="scientific">Gossypium arboreum</name>
    <name type="common">Tree cotton</name>
    <name type="synonym">Gossypium nanking</name>
    <dbReference type="NCBI Taxonomy" id="29729"/>
    <lineage>
        <taxon>Eukaryota</taxon>
        <taxon>Viridiplantae</taxon>
        <taxon>Streptophyta</taxon>
        <taxon>Embryophyta</taxon>
        <taxon>Tracheophyta</taxon>
        <taxon>Spermatophyta</taxon>
        <taxon>Magnoliopsida</taxon>
        <taxon>eudicotyledons</taxon>
        <taxon>Gunneridae</taxon>
        <taxon>Pentapetalae</taxon>
        <taxon>rosids</taxon>
        <taxon>malvids</taxon>
        <taxon>Malvales</taxon>
        <taxon>Malvaceae</taxon>
        <taxon>Malvoideae</taxon>
        <taxon>Gossypium</taxon>
    </lineage>
</organism>
<gene>
    <name evidence="2" type="ORF">PVK06_011945</name>
</gene>
<feature type="region of interest" description="Disordered" evidence="1">
    <location>
        <begin position="1"/>
        <end position="27"/>
    </location>
</feature>
<dbReference type="EMBL" id="JARKNE010000004">
    <property type="protein sequence ID" value="KAK5836188.1"/>
    <property type="molecule type" value="Genomic_DNA"/>
</dbReference>
<protein>
    <submittedName>
        <fullName evidence="2">Uncharacterized protein</fullName>
    </submittedName>
</protein>
<name>A0ABR0QAA1_GOSAR</name>
<comment type="caution">
    <text evidence="2">The sequence shown here is derived from an EMBL/GenBank/DDBJ whole genome shotgun (WGS) entry which is preliminary data.</text>
</comment>
<evidence type="ECO:0000256" key="1">
    <source>
        <dbReference type="SAM" id="MobiDB-lite"/>
    </source>
</evidence>
<sequence>MKNNVGEALKSTTNKDSESSEEVDEDKEMEMFARRFKRFIRSKKGREFQKKGSSLNLPRGKIPLFSMSARNRDTSSMIVLNLKRKGLAKNGYLRLMAINDPKVTFNSSTLNDYSFDELQDAYDE</sequence>
<evidence type="ECO:0000313" key="3">
    <source>
        <dbReference type="Proteomes" id="UP001358586"/>
    </source>
</evidence>
<reference evidence="2 3" key="1">
    <citation type="submission" date="2023-03" db="EMBL/GenBank/DDBJ databases">
        <title>WGS of Gossypium arboreum.</title>
        <authorList>
            <person name="Yu D."/>
        </authorList>
    </citation>
    <scope>NUCLEOTIDE SEQUENCE [LARGE SCALE GENOMIC DNA]</scope>
    <source>
        <tissue evidence="2">Leaf</tissue>
    </source>
</reference>
<evidence type="ECO:0000313" key="2">
    <source>
        <dbReference type="EMBL" id="KAK5836188.1"/>
    </source>
</evidence>
<dbReference type="Proteomes" id="UP001358586">
    <property type="component" value="Chromosome 4"/>
</dbReference>